<dbReference type="AlphaFoldDB" id="A0A0V1LZD1"/>
<dbReference type="EMBL" id="JYDO01000719">
    <property type="protein sequence ID" value="KRZ64851.1"/>
    <property type="molecule type" value="Genomic_DNA"/>
</dbReference>
<dbReference type="Proteomes" id="UP000054843">
    <property type="component" value="Unassembled WGS sequence"/>
</dbReference>
<proteinExistence type="predicted"/>
<evidence type="ECO:0000313" key="3">
    <source>
        <dbReference type="EMBL" id="KRZ64855.1"/>
    </source>
</evidence>
<sequence length="60" mass="6636">MPASSRITPFYIVFSVPARKYRLSYVPPGRSGNSSPVQLYSGSSPKSQVSGRFKISNYCM</sequence>
<protein>
    <submittedName>
        <fullName evidence="2">Uncharacterized protein</fullName>
    </submittedName>
</protein>
<reference evidence="2 4" key="1">
    <citation type="submission" date="2015-01" db="EMBL/GenBank/DDBJ databases">
        <title>Evolution of Trichinella species and genotypes.</title>
        <authorList>
            <person name="Korhonen P.K."/>
            <person name="Edoardo P."/>
            <person name="Giuseppe L.R."/>
            <person name="Gasser R.B."/>
        </authorList>
    </citation>
    <scope>NUCLEOTIDE SEQUENCE [LARGE SCALE GENOMIC DNA]</scope>
    <source>
        <strain evidence="2">ISS1980</strain>
    </source>
</reference>
<gene>
    <name evidence="3" type="ORF">T10_10119</name>
    <name evidence="1" type="ORF">T10_13270</name>
    <name evidence="2" type="ORF">T10_1380</name>
</gene>
<keyword evidence="4" id="KW-1185">Reference proteome</keyword>
<name>A0A0V1LZD1_9BILA</name>
<dbReference type="EMBL" id="JYDO01000790">
    <property type="protein sequence ID" value="KRZ64768.1"/>
    <property type="molecule type" value="Genomic_DNA"/>
</dbReference>
<accession>A0A0V1LZD1</accession>
<evidence type="ECO:0000313" key="1">
    <source>
        <dbReference type="EMBL" id="KRZ64768.1"/>
    </source>
</evidence>
<comment type="caution">
    <text evidence="2">The sequence shown here is derived from an EMBL/GenBank/DDBJ whole genome shotgun (WGS) entry which is preliminary data.</text>
</comment>
<organism evidence="2 4">
    <name type="scientific">Trichinella papuae</name>
    <dbReference type="NCBI Taxonomy" id="268474"/>
    <lineage>
        <taxon>Eukaryota</taxon>
        <taxon>Metazoa</taxon>
        <taxon>Ecdysozoa</taxon>
        <taxon>Nematoda</taxon>
        <taxon>Enoplea</taxon>
        <taxon>Dorylaimia</taxon>
        <taxon>Trichinellida</taxon>
        <taxon>Trichinellidae</taxon>
        <taxon>Trichinella</taxon>
    </lineage>
</organism>
<evidence type="ECO:0000313" key="4">
    <source>
        <dbReference type="Proteomes" id="UP000054843"/>
    </source>
</evidence>
<dbReference type="EMBL" id="JYDO01000717">
    <property type="protein sequence ID" value="KRZ64855.1"/>
    <property type="molecule type" value="Genomic_DNA"/>
</dbReference>
<evidence type="ECO:0000313" key="2">
    <source>
        <dbReference type="EMBL" id="KRZ64851.1"/>
    </source>
</evidence>